<evidence type="ECO:0000313" key="2">
    <source>
        <dbReference type="EMBL" id="KAF4728189.1"/>
    </source>
</evidence>
<dbReference type="AlphaFoldDB" id="A0A7J6SYF9"/>
<accession>A0A7J6SYF9</accession>
<dbReference type="OMA" id="NTHRECQ"/>
<name>A0A7J6SYF9_PEROL</name>
<keyword evidence="4" id="KW-1185">Reference proteome</keyword>
<comment type="caution">
    <text evidence="3">The sequence shown here is derived from an EMBL/GenBank/DDBJ whole genome shotgun (WGS) entry which is preliminary data.</text>
</comment>
<proteinExistence type="predicted"/>
<dbReference type="EMBL" id="JABANO010014911">
    <property type="protein sequence ID" value="KAF4737787.1"/>
    <property type="molecule type" value="Genomic_DNA"/>
</dbReference>
<evidence type="ECO:0000313" key="4">
    <source>
        <dbReference type="Proteomes" id="UP000553632"/>
    </source>
</evidence>
<evidence type="ECO:0000256" key="1">
    <source>
        <dbReference type="SAM" id="MobiDB-lite"/>
    </source>
</evidence>
<gene>
    <name evidence="2" type="ORF">FOZ62_025905</name>
    <name evidence="3" type="ORF">FOZ63_017776</name>
</gene>
<feature type="compositionally biased region" description="Polar residues" evidence="1">
    <location>
        <begin position="1"/>
        <end position="15"/>
    </location>
</feature>
<sequence length="307" mass="33672">MSLDNVESSLRSTGDQIPADRLSMGLPAIIPTDGIGEPSEPLSSEANPDGELDNFDPVPRINNGTPAREQESVKPAQAGCNSCTHLDGAKREVQATPAGVADPNWTPEVDRKRGQRMPEILENVVKFTGDPGEDVEEWLGKLDLISSPECLNLNYHDQALLLRLSATDDAYQTVLMVRPGDPKRDPQQRGYLTRLHAQLRSRFGNSPDQAISQLCSISLANYKAIDDYAAAINRLVIQASPRTDGAYQSEWMKMFFCRGLPRSTSVDIKASYLGDTSTFEEVVDKARLYFDTPSEDLTAGPGHPALR</sequence>
<dbReference type="Proteomes" id="UP000553632">
    <property type="component" value="Unassembled WGS sequence"/>
</dbReference>
<dbReference type="Proteomes" id="UP000574390">
    <property type="component" value="Unassembled WGS sequence"/>
</dbReference>
<dbReference type="EMBL" id="JABANM010017192">
    <property type="protein sequence ID" value="KAF4728189.1"/>
    <property type="molecule type" value="Genomic_DNA"/>
</dbReference>
<evidence type="ECO:0000313" key="5">
    <source>
        <dbReference type="Proteomes" id="UP000574390"/>
    </source>
</evidence>
<protein>
    <submittedName>
        <fullName evidence="3">Uncharacterized protein</fullName>
    </submittedName>
</protein>
<organism evidence="3 4">
    <name type="scientific">Perkinsus olseni</name>
    <name type="common">Perkinsus atlanticus</name>
    <dbReference type="NCBI Taxonomy" id="32597"/>
    <lineage>
        <taxon>Eukaryota</taxon>
        <taxon>Sar</taxon>
        <taxon>Alveolata</taxon>
        <taxon>Perkinsozoa</taxon>
        <taxon>Perkinsea</taxon>
        <taxon>Perkinsida</taxon>
        <taxon>Perkinsidae</taxon>
        <taxon>Perkinsus</taxon>
    </lineage>
</organism>
<reference evidence="4 5" key="1">
    <citation type="submission" date="2020-04" db="EMBL/GenBank/DDBJ databases">
        <title>Perkinsus olseni comparative genomics.</title>
        <authorList>
            <person name="Bogema D.R."/>
        </authorList>
    </citation>
    <scope>NUCLEOTIDE SEQUENCE [LARGE SCALE GENOMIC DNA]</scope>
    <source>
        <strain evidence="2">ATCC PRA-205</strain>
        <strain evidence="3 4">ATCC PRA-207</strain>
    </source>
</reference>
<evidence type="ECO:0000313" key="3">
    <source>
        <dbReference type="EMBL" id="KAF4737787.1"/>
    </source>
</evidence>
<feature type="region of interest" description="Disordered" evidence="1">
    <location>
        <begin position="1"/>
        <end position="57"/>
    </location>
</feature>